<evidence type="ECO:0000256" key="3">
    <source>
        <dbReference type="ARBA" id="ARBA00022771"/>
    </source>
</evidence>
<evidence type="ECO:0000313" key="10">
    <source>
        <dbReference type="RefSeq" id="XP_037887507.1"/>
    </source>
</evidence>
<dbReference type="KEGG" id="gfs:119636278"/>
<feature type="compositionally biased region" description="Basic and acidic residues" evidence="7">
    <location>
        <begin position="763"/>
        <end position="786"/>
    </location>
</feature>
<dbReference type="Gene3D" id="3.30.40.10">
    <property type="entry name" value="Zinc/RING finger domain, C3HC4 (zinc finger)"/>
    <property type="match status" value="1"/>
</dbReference>
<feature type="compositionally biased region" description="Low complexity" evidence="7">
    <location>
        <begin position="719"/>
        <end position="730"/>
    </location>
</feature>
<feature type="compositionally biased region" description="Basic and acidic residues" evidence="7">
    <location>
        <begin position="835"/>
        <end position="846"/>
    </location>
</feature>
<feature type="region of interest" description="Disordered" evidence="7">
    <location>
        <begin position="1212"/>
        <end position="1283"/>
    </location>
</feature>
<feature type="compositionally biased region" description="Polar residues" evidence="7">
    <location>
        <begin position="1559"/>
        <end position="1599"/>
    </location>
</feature>
<evidence type="ECO:0000256" key="7">
    <source>
        <dbReference type="SAM" id="MobiDB-lite"/>
    </source>
</evidence>
<dbReference type="GO" id="GO:0008270">
    <property type="term" value="F:zinc ion binding"/>
    <property type="evidence" value="ECO:0007669"/>
    <property type="project" value="UniProtKB-KW"/>
</dbReference>
<dbReference type="PROSITE" id="PS50089">
    <property type="entry name" value="ZF_RING_2"/>
    <property type="match status" value="1"/>
</dbReference>
<dbReference type="Pfam" id="PF16207">
    <property type="entry name" value="RAWUL"/>
    <property type="match status" value="1"/>
</dbReference>
<name>A0A9C6DQJ6_9MUSC</name>
<dbReference type="GeneID" id="119636278"/>
<keyword evidence="4" id="KW-0862">Zinc</keyword>
<evidence type="ECO:0000256" key="6">
    <source>
        <dbReference type="PROSITE-ProRule" id="PRU00175"/>
    </source>
</evidence>
<feature type="compositionally biased region" description="Low complexity" evidence="7">
    <location>
        <begin position="1227"/>
        <end position="1264"/>
    </location>
</feature>
<dbReference type="PROSITE" id="PS00518">
    <property type="entry name" value="ZF_RING_1"/>
    <property type="match status" value="1"/>
</dbReference>
<feature type="region of interest" description="Disordered" evidence="7">
    <location>
        <begin position="634"/>
        <end position="677"/>
    </location>
</feature>
<evidence type="ECO:0000256" key="2">
    <source>
        <dbReference type="ARBA" id="ARBA00022723"/>
    </source>
</evidence>
<dbReference type="RefSeq" id="XP_037887507.1">
    <property type="nucleotide sequence ID" value="XM_038031579.1"/>
</dbReference>
<sequence length="1828" mass="198374">MSLVPLPIHNTTAIASTMTITTNSEDKTAVKVESSTATVKTEELMANSHTQYGQMPSTTNKGETNRNTITTTTATSTTTTTTTIATVAKAMATTSTDSDDALHENNDISIKSEDEDEVELNQNELSSKSQHNGINNNNNNNNNNKNSNNINNKNYAKTNVNGTTNSNSNTTSQQQQQQQHEQYQQKQLSLNKNSSTTHSGDTSSSSLAASSSSSSSSCTTTSNVASSSSRHSSNVVSSQCSSSNSNNATTASTAAANNNSNNNNNNVNNIRNHKQNDCGNNINKNENSLNQTAIKVEDDEVDAGNATTTTTAATATITTTITTTTTTTPAKQQNSSSKNNAAAIESVCNESDSTEQLLSMKPSPVLLSAVNPHIICSLCFGYLIDATTIVECLHSFCHSCLIKHLRTQEYCPRCEMVINTVKPNIKSDTTLQAIVYKLVPSLYEKELMRKRAFYKDRPEEAALATPEQRGDDTEHLIFSPSDYMSLSLEYADIEELNKYKTNYNELLKPRYVKCPAMFTVAHLKKFVYGKFQIDANRFFIDIMYKVKTIVLLDHYTLMDVAYIYTWKRDAPMRFYFRVKKNLKPLLKVKKNLLNTHSKTSLITTTIATTTATATEITTDTATDTNNKILEPAEIKVEDEAEVSSTTETPSPETKHFQIVQPPQSPSTSSQESHTADSLKITLVSKPSKDKTANCQPNNELKSMNLSKLVKEKRENLQVSSTANTPSTTTAPKEERKVENIKLKIDLSKQNSVTIINMSDPERKEIVKPVRPDKEWKVKNKKDKDTNSPKPSPKSSPHNERKSKTPSPLTVPPLTIKAERISPLAKYPSANSPRSNADKMSEEEKKSQFLKSFSLTPIKDIKQEKFDDENDKKQSLITSSSKINAHKVITPTVVFSSKLPTPLPPIMINQTGSKRKCKDPVKTVVKKPKISPPMATEDFKIKLPPICNSTNANHSDKAVAKSPAAISAVTNPPKDINDKPLMPPPIGLPMMRPLGIASRKAQKPSGSKIPATSPGSLIPHPHIQGIQMSAPGNRTPIAKRYQHILPKAARPNPFANIPSDVNKILKEAGTEIKTILNDTNGSKVYGPKSETTTLMGPPPLKTSVTKTQASPCNVTQQHNSPAHNAKSTVSQKSNNSNSYLNLALFNTTKAKGNEVPPGCRTPMYTPNSPIYSPNSPQYVPNYNIPTMPTYKYTPKPSSSSSNFLQNVLGSNSQMANLFPTPPVKKDSSNSNKNFNNTNTNNNNNNNNTNNSTSNNNSSNQQSSNKRSYPFVRSPSPLEDPPEKQLKVKSLLTSCNISIPSSLSITITREDSESATNNSAYPKHKSPVNNYIEILKLPDHPVDNSENKRSTPPSIASSQHLALQNNKNAQLFPNPPIKRDLNQSPNAMKAAANPALASLLIAQSNNNNCSIKTNCNANGPKSNNISNTNGPTKIPNNNQKLNNISKTPPAKTPSPEKKLSVNGNINSEQKSPKSPVSSSDGNSSQASKKFRHILPRQMCSSASESTGNTLPATKPTNNANNGNVIGTYASPNGIAIKIHSQKKVQPSKKSPGSMLLAPKSNLLSPNAPAATNSVKPPSKSPQNAKSINKPNNASLSAVNNTAPSIPSLPSLPISHPPPMPSMAVTMPNLPPHLGIATAAGQAELSKLFKENLFRAQVQAAAAANPSNMFYSYANAAAQMSQYTPIYNYQQAYIMEQLSRMRAGNEAFTEYMQKLKNSMEANNKTPAEQRKDNRIANPSSPHVPQVNAATPSACRSKLPTPPPPPPPPSPQLSHTKPTATTTCTAQSSTSNSNSLTATINTTTATASVTATAITTKDSNTITNVKQTSKAK</sequence>
<feature type="region of interest" description="Disordered" evidence="7">
    <location>
        <begin position="763"/>
        <end position="847"/>
    </location>
</feature>
<dbReference type="GO" id="GO:0035102">
    <property type="term" value="C:PRC1 complex"/>
    <property type="evidence" value="ECO:0007669"/>
    <property type="project" value="TreeGrafter"/>
</dbReference>
<gene>
    <name evidence="10" type="primary">LOC119636278</name>
</gene>
<feature type="region of interest" description="Disordered" evidence="7">
    <location>
        <begin position="713"/>
        <end position="735"/>
    </location>
</feature>
<feature type="compositionally biased region" description="Pro residues" evidence="7">
    <location>
        <begin position="1756"/>
        <end position="1767"/>
    </location>
</feature>
<feature type="region of interest" description="Disordered" evidence="7">
    <location>
        <begin position="1498"/>
        <end position="1522"/>
    </location>
</feature>
<feature type="compositionally biased region" description="Low complexity" evidence="7">
    <location>
        <begin position="1770"/>
        <end position="1792"/>
    </location>
</feature>
<dbReference type="InterPro" id="IPR013083">
    <property type="entry name" value="Znf_RING/FYVE/PHD"/>
</dbReference>
<feature type="compositionally biased region" description="Polar residues" evidence="7">
    <location>
        <begin position="1111"/>
        <end position="1131"/>
    </location>
</feature>
<dbReference type="GO" id="GO:0000122">
    <property type="term" value="P:negative regulation of transcription by RNA polymerase II"/>
    <property type="evidence" value="ECO:0007669"/>
    <property type="project" value="TreeGrafter"/>
</dbReference>
<accession>A0A9C6DQJ6</accession>
<dbReference type="InterPro" id="IPR001841">
    <property type="entry name" value="Znf_RING"/>
</dbReference>
<protein>
    <submittedName>
        <fullName evidence="10">Polycomb group protein Psc</fullName>
    </submittedName>
</protein>
<evidence type="ECO:0000259" key="8">
    <source>
        <dbReference type="PROSITE" id="PS50089"/>
    </source>
</evidence>
<feature type="region of interest" description="Disordered" evidence="7">
    <location>
        <begin position="1337"/>
        <end position="1356"/>
    </location>
</feature>
<feature type="region of interest" description="Disordered" evidence="7">
    <location>
        <begin position="1720"/>
        <end position="1792"/>
    </location>
</feature>
<evidence type="ECO:0000256" key="5">
    <source>
        <dbReference type="ARBA" id="ARBA00023242"/>
    </source>
</evidence>
<dbReference type="InterPro" id="IPR032443">
    <property type="entry name" value="RAWUL"/>
</dbReference>
<feature type="region of interest" description="Disordered" evidence="7">
    <location>
        <begin position="1418"/>
        <end position="1486"/>
    </location>
</feature>
<dbReference type="InterPro" id="IPR018957">
    <property type="entry name" value="Znf_C3HC4_RING-type"/>
</dbReference>
<keyword evidence="5" id="KW-0539">Nucleus</keyword>
<feature type="domain" description="RING-type" evidence="8">
    <location>
        <begin position="376"/>
        <end position="415"/>
    </location>
</feature>
<dbReference type="SMART" id="SM00184">
    <property type="entry name" value="RING"/>
    <property type="match status" value="1"/>
</dbReference>
<keyword evidence="9" id="KW-1185">Reference proteome</keyword>
<reference evidence="10" key="1">
    <citation type="submission" date="2025-08" db="UniProtKB">
        <authorList>
            <consortium name="RefSeq"/>
        </authorList>
    </citation>
    <scope>IDENTIFICATION</scope>
    <source>
        <tissue evidence="10">Whole body pupa</tissue>
    </source>
</reference>
<feature type="compositionally biased region" description="Polar residues" evidence="7">
    <location>
        <begin position="1459"/>
        <end position="1485"/>
    </location>
</feature>
<feature type="compositionally biased region" description="Polar residues" evidence="7">
    <location>
        <begin position="120"/>
        <end position="131"/>
    </location>
</feature>
<feature type="region of interest" description="Disordered" evidence="7">
    <location>
        <begin position="1111"/>
        <end position="1133"/>
    </location>
</feature>
<feature type="compositionally biased region" description="Low complexity" evidence="7">
    <location>
        <begin position="132"/>
        <end position="269"/>
    </location>
</feature>
<dbReference type="GO" id="GO:1990841">
    <property type="term" value="F:promoter-specific chromatin binding"/>
    <property type="evidence" value="ECO:0007669"/>
    <property type="project" value="TreeGrafter"/>
</dbReference>
<dbReference type="Pfam" id="PF00097">
    <property type="entry name" value="zf-C3HC4"/>
    <property type="match status" value="1"/>
</dbReference>
<evidence type="ECO:0000256" key="1">
    <source>
        <dbReference type="ARBA" id="ARBA00004123"/>
    </source>
</evidence>
<dbReference type="Gene3D" id="3.10.20.90">
    <property type="entry name" value="Phosphatidylinositol 3-kinase Catalytic Subunit, Chain A, domain 1"/>
    <property type="match status" value="1"/>
</dbReference>
<feature type="compositionally biased region" description="Basic and acidic residues" evidence="7">
    <location>
        <begin position="1337"/>
        <end position="1347"/>
    </location>
</feature>
<feature type="region of interest" description="Disordered" evidence="7">
    <location>
        <begin position="1538"/>
        <end position="1599"/>
    </location>
</feature>
<evidence type="ECO:0000256" key="4">
    <source>
        <dbReference type="ARBA" id="ARBA00022833"/>
    </source>
</evidence>
<proteinExistence type="predicted"/>
<feature type="compositionally biased region" description="Polar residues" evidence="7">
    <location>
        <begin position="1418"/>
        <end position="1444"/>
    </location>
</feature>
<evidence type="ECO:0000313" key="9">
    <source>
        <dbReference type="Proteomes" id="UP000092443"/>
    </source>
</evidence>
<dbReference type="PANTHER" id="PTHR10825:SF29">
    <property type="entry name" value="POLYCOMB GROUP RING FINGER PROTEIN 1"/>
    <property type="match status" value="1"/>
</dbReference>
<dbReference type="Proteomes" id="UP000092443">
    <property type="component" value="Unplaced"/>
</dbReference>
<keyword evidence="3 6" id="KW-0863">Zinc-finger</keyword>
<dbReference type="InterPro" id="IPR017907">
    <property type="entry name" value="Znf_RING_CS"/>
</dbReference>
<dbReference type="CDD" id="cd17082">
    <property type="entry name" value="RAWUL_PCGF2_like"/>
    <property type="match status" value="1"/>
</dbReference>
<dbReference type="SUPFAM" id="SSF57850">
    <property type="entry name" value="RING/U-box"/>
    <property type="match status" value="1"/>
</dbReference>
<dbReference type="FunFam" id="3.30.40.10:FF:000033">
    <property type="entry name" value="Polycomb group RING finger protein 3"/>
    <property type="match status" value="1"/>
</dbReference>
<feature type="region of interest" description="Disordered" evidence="7">
    <location>
        <begin position="109"/>
        <end position="285"/>
    </location>
</feature>
<feature type="compositionally biased region" description="Polar residues" evidence="7">
    <location>
        <begin position="1733"/>
        <end position="1747"/>
    </location>
</feature>
<organism evidence="9 10">
    <name type="scientific">Glossina fuscipes</name>
    <dbReference type="NCBI Taxonomy" id="7396"/>
    <lineage>
        <taxon>Eukaryota</taxon>
        <taxon>Metazoa</taxon>
        <taxon>Ecdysozoa</taxon>
        <taxon>Arthropoda</taxon>
        <taxon>Hexapoda</taxon>
        <taxon>Insecta</taxon>
        <taxon>Pterygota</taxon>
        <taxon>Neoptera</taxon>
        <taxon>Endopterygota</taxon>
        <taxon>Diptera</taxon>
        <taxon>Brachycera</taxon>
        <taxon>Muscomorpha</taxon>
        <taxon>Hippoboscoidea</taxon>
        <taxon>Glossinidae</taxon>
        <taxon>Glossina</taxon>
    </lineage>
</organism>
<comment type="subcellular location">
    <subcellularLocation>
        <location evidence="1">Nucleus</location>
    </subcellularLocation>
</comment>
<dbReference type="PANTHER" id="PTHR10825">
    <property type="entry name" value="RING FINGER DOMAIN-CONTAINING, POLYCOMB GROUP COMPONENT"/>
    <property type="match status" value="1"/>
</dbReference>
<keyword evidence="2" id="KW-0479">Metal-binding</keyword>